<gene>
    <name evidence="1" type="ORF">SNEC2469_LOCUS33881</name>
</gene>
<dbReference type="EMBL" id="CAJNJA010091252">
    <property type="protein sequence ID" value="CAE7940412.1"/>
    <property type="molecule type" value="Genomic_DNA"/>
</dbReference>
<proteinExistence type="predicted"/>
<sequence>MVEASAVQSDPPLSRRRERLTSAFLDEDLSYPRNPLLDRLAFLSCQTKHFTECLSPLFMGLLLRKPFLQDLKDLVCSVIHLDAAQLQSLRPSHPRACTGRVLPCCLAVSFSMVYIFACTYWHHLRSGRPGSSLFPLNRFSARSSVAIPEDEAAQGLAASWKERHAEIAKMRQERKLDSAQGVTSLAQWGQTLSTLRKVVSLKLSYAELMELSKSDREIYSYLYVFVLFFTGNSAKVKDVQKYLVASGYRA</sequence>
<feature type="non-terminal residue" evidence="1">
    <location>
        <position position="1"/>
    </location>
</feature>
<evidence type="ECO:0000313" key="2">
    <source>
        <dbReference type="Proteomes" id="UP000601435"/>
    </source>
</evidence>
<dbReference type="AlphaFoldDB" id="A0A813CBB3"/>
<dbReference type="Proteomes" id="UP000601435">
    <property type="component" value="Unassembled WGS sequence"/>
</dbReference>
<dbReference type="OrthoDB" id="10657317at2759"/>
<organism evidence="1 2">
    <name type="scientific">Symbiodinium necroappetens</name>
    <dbReference type="NCBI Taxonomy" id="1628268"/>
    <lineage>
        <taxon>Eukaryota</taxon>
        <taxon>Sar</taxon>
        <taxon>Alveolata</taxon>
        <taxon>Dinophyceae</taxon>
        <taxon>Suessiales</taxon>
        <taxon>Symbiodiniaceae</taxon>
        <taxon>Symbiodinium</taxon>
    </lineage>
</organism>
<keyword evidence="2" id="KW-1185">Reference proteome</keyword>
<comment type="caution">
    <text evidence="1">The sequence shown here is derived from an EMBL/GenBank/DDBJ whole genome shotgun (WGS) entry which is preliminary data.</text>
</comment>
<accession>A0A813CBB3</accession>
<name>A0A813CBB3_9DINO</name>
<evidence type="ECO:0000313" key="1">
    <source>
        <dbReference type="EMBL" id="CAE7940412.1"/>
    </source>
</evidence>
<protein>
    <submittedName>
        <fullName evidence="1">Uncharacterized protein</fullName>
    </submittedName>
</protein>
<reference evidence="1" key="1">
    <citation type="submission" date="2021-02" db="EMBL/GenBank/DDBJ databases">
        <authorList>
            <person name="Dougan E. K."/>
            <person name="Rhodes N."/>
            <person name="Thang M."/>
            <person name="Chan C."/>
        </authorList>
    </citation>
    <scope>NUCLEOTIDE SEQUENCE</scope>
</reference>